<accession>A0A512SZB3</accession>
<sequence length="1259" mass="131545">MSDVDDGRRRARAARKAVRRGNARRRQAWRDEMRGEPDTAALAEALQRLADAEGEAADDDAARDARRGGPLAAPSATAAGRWVPVGPSVVRRGQATGRPRVTGRINDLAVSPNGLRAYAASGNGGLWYTEDAGATWAPVGGWVTRGRVAGGRTNALTVGCVEVVFGADAEHDLVLVGTGEVSASPSHSGAAQGGIGVLSAVGPVTLAVTHDDPWEPDVNALATFEGARTYRIAHDPNTDVGATSGVRAHRVIAASSAGLFTGLRQAVPAAGGFPARGTYRWTPCALAHVGGAAPAGWPAAPVFTDVLWLPGGRLVLAVDTFGLVTSDDAGATIAPVPTLGPGTVVVDDRISLAVAAGNRVYALFASGGPAAVHQIADATLNPPVAQPLLNVPNAFRTGQSDYDQCIVVDRAPVPALQDLDGTADSTVDRLYFGGSAFSPTGTGGWVASLWAVDVQAGLAVVAAPGLSTLADSATDAGLIGNTVHSDVHVIRLVGAPGSRTVWVGCDGGVFVSTVGGRAHSFASRGGGLATLEAGFVASHPLSGHTLAIGVQDNGVLLRTGDTVWDQVYSADGGGVAFHPTRHHVLVGQEVQGAWQGNDASFIDPLQRQPLAPNWGSITADRENNLSSFYSGASAVAHGAGGRIALGTNRVWVSDDLGGVGPCTWRVLPVHTVATGAPAGDRRTAAGADINLASQSRGVPHGGTPDIGFRRVHTVRWVTGTELLAAFDNGIVRWTQLGSGNWVDKRWSLRASAVAIPRTHVVTDVAPVPGSHDFYVTTLGTLGNESETVWWYSSTTDRFRATGLRRRLPGPLGVLGPLDPAYAAVVDPGNTTEVYVGTATGVWHGHRRDDAGLHDWDLYDNGLPQTTVQDLGIWVDPTVPPLPAPPPPIATRRRMLRAAVQARGVWEVDLLTDARRETYVRVHAADDRRMLPTPTTDPLRPPVAVLPSHSSPDIVVRPRVPVAAAPAWQGGRIDALNPSPYELWQFQTALRWRHPNIVPTGQWDPPIGDIVAFERARLGLPAGQFIDRALWDPIVATRLAPNLTVAPGPAGSLAVCRPAWSTPTVPNLAAGEVDLMECVVPPGTNAGHWSVYSEPSTVDVLLHHRDSRAVAAGDAWAVLLWRFVPTLAAGLTAPVAGVVDLHTRAWTSAAQGGPVPGGWTVTRLPDGSARHPLSAPLDARSPRAVSFDVDLTAPALPAVAPVAAVFLALVGSFDDDVEPPNNPILPIAPLPVTVEQLVRQWPYAACRVVALAPRPTVALP</sequence>
<dbReference type="InterPro" id="IPR015943">
    <property type="entry name" value="WD40/YVTN_repeat-like_dom_sf"/>
</dbReference>
<dbReference type="Gene3D" id="2.130.10.10">
    <property type="entry name" value="YVTN repeat-like/Quinoprotein amine dehydrogenase"/>
    <property type="match status" value="1"/>
</dbReference>
<dbReference type="RefSeq" id="WP_147063430.1">
    <property type="nucleotide sequence ID" value="NZ_BAABDN010000001.1"/>
</dbReference>
<dbReference type="Proteomes" id="UP000321793">
    <property type="component" value="Unassembled WGS sequence"/>
</dbReference>
<dbReference type="AlphaFoldDB" id="A0A512SZB3"/>
<gene>
    <name evidence="2" type="ORF">KLO01_13410</name>
</gene>
<dbReference type="OrthoDB" id="9764804at2"/>
<comment type="caution">
    <text evidence="2">The sequence shown here is derived from an EMBL/GenBank/DDBJ whole genome shotgun (WGS) entry which is preliminary data.</text>
</comment>
<reference evidence="2 3" key="1">
    <citation type="submission" date="2019-07" db="EMBL/GenBank/DDBJ databases">
        <title>Whole genome shotgun sequence of Knoellia locipacati NBRC 109775.</title>
        <authorList>
            <person name="Hosoyama A."/>
            <person name="Uohara A."/>
            <person name="Ohji S."/>
            <person name="Ichikawa N."/>
        </authorList>
    </citation>
    <scope>NUCLEOTIDE SEQUENCE [LARGE SCALE GENOMIC DNA]</scope>
    <source>
        <strain evidence="2 3">NBRC 109775</strain>
    </source>
</reference>
<organism evidence="2 3">
    <name type="scientific">Knoellia locipacati</name>
    <dbReference type="NCBI Taxonomy" id="882824"/>
    <lineage>
        <taxon>Bacteria</taxon>
        <taxon>Bacillati</taxon>
        <taxon>Actinomycetota</taxon>
        <taxon>Actinomycetes</taxon>
        <taxon>Micrococcales</taxon>
        <taxon>Intrasporangiaceae</taxon>
        <taxon>Knoellia</taxon>
    </lineage>
</organism>
<feature type="region of interest" description="Disordered" evidence="1">
    <location>
        <begin position="1"/>
        <end position="37"/>
    </location>
</feature>
<name>A0A512SZB3_9MICO</name>
<evidence type="ECO:0000313" key="3">
    <source>
        <dbReference type="Proteomes" id="UP000321793"/>
    </source>
</evidence>
<protein>
    <submittedName>
        <fullName evidence="2">Uncharacterized protein</fullName>
    </submittedName>
</protein>
<feature type="compositionally biased region" description="Basic residues" evidence="1">
    <location>
        <begin position="9"/>
        <end position="27"/>
    </location>
</feature>
<feature type="region of interest" description="Disordered" evidence="1">
    <location>
        <begin position="52"/>
        <end position="78"/>
    </location>
</feature>
<evidence type="ECO:0000256" key="1">
    <source>
        <dbReference type="SAM" id="MobiDB-lite"/>
    </source>
</evidence>
<keyword evidence="3" id="KW-1185">Reference proteome</keyword>
<feature type="compositionally biased region" description="Basic and acidic residues" evidence="1">
    <location>
        <begin position="28"/>
        <end position="37"/>
    </location>
</feature>
<evidence type="ECO:0000313" key="2">
    <source>
        <dbReference type="EMBL" id="GEQ13294.1"/>
    </source>
</evidence>
<proteinExistence type="predicted"/>
<dbReference type="EMBL" id="BKBA01000004">
    <property type="protein sequence ID" value="GEQ13294.1"/>
    <property type="molecule type" value="Genomic_DNA"/>
</dbReference>